<feature type="compositionally biased region" description="Polar residues" evidence="2">
    <location>
        <begin position="77"/>
        <end position="87"/>
    </location>
</feature>
<evidence type="ECO:0000313" key="5">
    <source>
        <dbReference type="Proteomes" id="UP000037997"/>
    </source>
</evidence>
<organism evidence="4 5">
    <name type="scientific">Helicobacter pullorum</name>
    <dbReference type="NCBI Taxonomy" id="35818"/>
    <lineage>
        <taxon>Bacteria</taxon>
        <taxon>Pseudomonadati</taxon>
        <taxon>Campylobacterota</taxon>
        <taxon>Epsilonproteobacteria</taxon>
        <taxon>Campylobacterales</taxon>
        <taxon>Helicobacteraceae</taxon>
        <taxon>Helicobacter</taxon>
    </lineage>
</organism>
<evidence type="ECO:0000256" key="1">
    <source>
        <dbReference type="SAM" id="Coils"/>
    </source>
</evidence>
<proteinExistence type="predicted"/>
<keyword evidence="3" id="KW-1133">Transmembrane helix</keyword>
<sequence length="177" mass="20735">MESYGDLRLKESDKIQKTNFLNKIFKKESEITQENLEFLEEHVSHATMHNQPNQTSQLESLPKDSTSLDSISSNSTANQESPNITLDTQEKEELNKLSIDEPTKEIPFKMVCITFGVMFFVLLLFIPKIYIRNNIYYTSRNIVQLQTQLDSLNEENKQIKKQLEDIKFRNLTHELDF</sequence>
<keyword evidence="3" id="KW-0472">Membrane</keyword>
<keyword evidence="1" id="KW-0175">Coiled coil</keyword>
<evidence type="ECO:0000256" key="3">
    <source>
        <dbReference type="SAM" id="Phobius"/>
    </source>
</evidence>
<dbReference type="Proteomes" id="UP000037997">
    <property type="component" value="Unassembled WGS sequence"/>
</dbReference>
<evidence type="ECO:0000313" key="4">
    <source>
        <dbReference type="EMBL" id="KPH55990.1"/>
    </source>
</evidence>
<protein>
    <submittedName>
        <fullName evidence="4">Uncharacterized protein</fullName>
    </submittedName>
</protein>
<keyword evidence="3" id="KW-0812">Transmembrane</keyword>
<dbReference type="EMBL" id="JNOC01000024">
    <property type="protein sequence ID" value="KPH55990.1"/>
    <property type="molecule type" value="Genomic_DNA"/>
</dbReference>
<dbReference type="AlphaFoldDB" id="A0A0N1E978"/>
<dbReference type="PATRIC" id="fig|35818.11.peg.978"/>
<dbReference type="STRING" id="35818.HPU229336_00425"/>
<comment type="caution">
    <text evidence="4">The sequence shown here is derived from an EMBL/GenBank/DDBJ whole genome shotgun (WGS) entry which is preliminary data.</text>
</comment>
<evidence type="ECO:0000256" key="2">
    <source>
        <dbReference type="SAM" id="MobiDB-lite"/>
    </source>
</evidence>
<name>A0A0N1E978_9HELI</name>
<reference evidence="4 5" key="1">
    <citation type="submission" date="2014-06" db="EMBL/GenBank/DDBJ databases">
        <title>Helicobacter pullorum isolates in fresh chicken meat - phenotypic and genotypic features.</title>
        <authorList>
            <person name="Borges V."/>
            <person name="Santos A."/>
            <person name="Correia C.B."/>
            <person name="Saraiva M."/>
            <person name="Menard A."/>
            <person name="Vieira L."/>
            <person name="Sampaio D.A."/>
            <person name="Gomes J.P."/>
            <person name="Oleastro M."/>
        </authorList>
    </citation>
    <scope>NUCLEOTIDE SEQUENCE [LARGE SCALE GENOMIC DNA]</scope>
    <source>
        <strain evidence="4 5">229334/12</strain>
    </source>
</reference>
<feature type="region of interest" description="Disordered" evidence="2">
    <location>
        <begin position="42"/>
        <end position="89"/>
    </location>
</feature>
<dbReference type="RefSeq" id="WP_054197834.1">
    <property type="nucleotide sequence ID" value="NZ_JNOC01000024.1"/>
</dbReference>
<dbReference type="Pfam" id="PF06979">
    <property type="entry name" value="TMEM70"/>
    <property type="match status" value="1"/>
</dbReference>
<feature type="coiled-coil region" evidence="1">
    <location>
        <begin position="142"/>
        <end position="169"/>
    </location>
</feature>
<accession>A0A0N1E978</accession>
<feature type="transmembrane region" description="Helical" evidence="3">
    <location>
        <begin position="106"/>
        <end position="126"/>
    </location>
</feature>
<gene>
    <name evidence="4" type="ORF">HPU229334_04925</name>
</gene>
<dbReference type="InterPro" id="IPR045325">
    <property type="entry name" value="TMEM70/TMEM186/TMEM223"/>
</dbReference>
<feature type="compositionally biased region" description="Polar residues" evidence="2">
    <location>
        <begin position="47"/>
        <end position="59"/>
    </location>
</feature>
<feature type="compositionally biased region" description="Low complexity" evidence="2">
    <location>
        <begin position="64"/>
        <end position="76"/>
    </location>
</feature>